<feature type="domain" description="Mannose-1-phosphate guanyltransferase C-terminal" evidence="2">
    <location>
        <begin position="124"/>
        <end position="204"/>
    </location>
</feature>
<dbReference type="KEGG" id="dbk:DGMP_11970"/>
<reference evidence="3" key="1">
    <citation type="submission" date="2020-09" db="EMBL/GenBank/DDBJ databases">
        <title>Desulfogranum mesoprofundum gen. nov., sp. nov., a novel mesophilic, sulfate-reducing chemolithoautotroph isolated from a deep-sea hydrothermal vent chimney in the Suiyo Seamount.</title>
        <authorList>
            <person name="Hashimoto Y."/>
            <person name="Nakagawa S."/>
        </authorList>
    </citation>
    <scope>NUCLEOTIDE SEQUENCE</scope>
    <source>
        <strain evidence="3">KT2</strain>
    </source>
</reference>
<organism evidence="3 4">
    <name type="scientific">Desulfomarina profundi</name>
    <dbReference type="NCBI Taxonomy" id="2772557"/>
    <lineage>
        <taxon>Bacteria</taxon>
        <taxon>Pseudomonadati</taxon>
        <taxon>Thermodesulfobacteriota</taxon>
        <taxon>Desulfobulbia</taxon>
        <taxon>Desulfobulbales</taxon>
        <taxon>Desulfobulbaceae</taxon>
        <taxon>Desulfomarina</taxon>
    </lineage>
</organism>
<evidence type="ECO:0000259" key="2">
    <source>
        <dbReference type="Pfam" id="PF25087"/>
    </source>
</evidence>
<name>A0A8D5FRP2_9BACT</name>
<evidence type="ECO:0000256" key="1">
    <source>
        <dbReference type="ARBA" id="ARBA00022679"/>
    </source>
</evidence>
<proteinExistence type="predicted"/>
<dbReference type="AlphaFoldDB" id="A0A8D5FRP2"/>
<dbReference type="Proteomes" id="UP000826725">
    <property type="component" value="Chromosome"/>
</dbReference>
<keyword evidence="1" id="KW-0808">Transferase</keyword>
<dbReference type="PANTHER" id="PTHR43584:SF8">
    <property type="entry name" value="N-ACETYLMURAMATE ALPHA-1-PHOSPHATE URIDYLYLTRANSFERASE"/>
    <property type="match status" value="1"/>
</dbReference>
<dbReference type="InterPro" id="IPR050065">
    <property type="entry name" value="GlmU-like"/>
</dbReference>
<protein>
    <recommendedName>
        <fullName evidence="2">Mannose-1-phosphate guanyltransferase C-terminal domain-containing protein</fullName>
    </recommendedName>
</protein>
<dbReference type="EMBL" id="AP024086">
    <property type="protein sequence ID" value="BCL60504.1"/>
    <property type="molecule type" value="Genomic_DNA"/>
</dbReference>
<evidence type="ECO:0000313" key="3">
    <source>
        <dbReference type="EMBL" id="BCL60504.1"/>
    </source>
</evidence>
<dbReference type="InterPro" id="IPR056729">
    <property type="entry name" value="GMPPB_C"/>
</dbReference>
<evidence type="ECO:0000313" key="4">
    <source>
        <dbReference type="Proteomes" id="UP000826725"/>
    </source>
</evidence>
<keyword evidence="4" id="KW-1185">Reference proteome</keyword>
<dbReference type="GO" id="GO:0016779">
    <property type="term" value="F:nucleotidyltransferase activity"/>
    <property type="evidence" value="ECO:0007669"/>
    <property type="project" value="UniProtKB-ARBA"/>
</dbReference>
<dbReference type="CDD" id="cd05636">
    <property type="entry name" value="LbH_G1P_TT_C_like"/>
    <property type="match status" value="1"/>
</dbReference>
<dbReference type="RefSeq" id="WP_228856626.1">
    <property type="nucleotide sequence ID" value="NZ_AP024086.1"/>
</dbReference>
<accession>A0A8D5FRP2</accession>
<dbReference type="Pfam" id="PF25087">
    <property type="entry name" value="GMPPB_C"/>
    <property type="match status" value="1"/>
</dbReference>
<dbReference type="PANTHER" id="PTHR43584">
    <property type="entry name" value="NUCLEOTIDYL TRANSFERASE"/>
    <property type="match status" value="1"/>
</dbReference>
<sequence>MLTIRSFFDLSDFPHSHLFSGDGPVWTPLNRLKNYMDNYKCPNEPLSTDNSPSTEHVIIYNGKVMRDSSCKIDFGDTTKGKLRVEKNGKILDGASVIMAGAVLMGERIAIGRGVLVESGAMIKSPAIIGDMTEIRQGAYLRGYVLTGRRCVLGHTTEIKHSIFLDDAKAGHFAYLGDSILGNNANLGAGTKFANLRFLPGNVTIFYKGEKIDTGRRKFGAILGDNAQTGCNSVTSPGTLMGKQAILLPNTTARGGYHPEKSVLR</sequence>
<gene>
    <name evidence="3" type="ORF">DGMP_11970</name>
</gene>